<accession>A0A2P5HV00</accession>
<evidence type="ECO:0000313" key="2">
    <source>
        <dbReference type="EMBL" id="POS74077.1"/>
    </source>
</evidence>
<comment type="caution">
    <text evidence="2">The sequence shown here is derived from an EMBL/GenBank/DDBJ whole genome shotgun (WGS) entry which is preliminary data.</text>
</comment>
<dbReference type="EMBL" id="MAVT02000687">
    <property type="protein sequence ID" value="POS74077.1"/>
    <property type="molecule type" value="Genomic_DNA"/>
</dbReference>
<feature type="region of interest" description="Disordered" evidence="1">
    <location>
        <begin position="1"/>
        <end position="77"/>
    </location>
</feature>
<evidence type="ECO:0000256" key="1">
    <source>
        <dbReference type="SAM" id="MobiDB-lite"/>
    </source>
</evidence>
<name>A0A2P5HV00_DIAHE</name>
<reference evidence="2" key="1">
    <citation type="submission" date="2017-09" db="EMBL/GenBank/DDBJ databases">
        <title>Polyketide synthases of a Diaporthe helianthi virulent isolate.</title>
        <authorList>
            <person name="Baroncelli R."/>
        </authorList>
    </citation>
    <scope>NUCLEOTIDE SEQUENCE [LARGE SCALE GENOMIC DNA]</scope>
    <source>
        <strain evidence="2">7/96</strain>
    </source>
</reference>
<dbReference type="Proteomes" id="UP000094444">
    <property type="component" value="Unassembled WGS sequence"/>
</dbReference>
<feature type="compositionally biased region" description="Basic and acidic residues" evidence="1">
    <location>
        <begin position="12"/>
        <end position="28"/>
    </location>
</feature>
<sequence>MGGPSEGVGPEEAMRRLEEIESGRHDNDQSSEEEDEAEKPLGVDEGRPEVTDDKQDGKEKASPEAGGAQNDKEKAAKEKQDGLARCIRSEITGINFLILHLSESTGKEHGPALAASIATRDTQDNEFREVQGVLQATYPGTVFPDLEGHERVVGLLQASERIVSLLEQHAPLKLIIVRPGLLDTLCIITDEDIAVSKTTY</sequence>
<dbReference type="STRING" id="158607.A0A2P5HV00"/>
<organism evidence="2 3">
    <name type="scientific">Diaporthe helianthi</name>
    <dbReference type="NCBI Taxonomy" id="158607"/>
    <lineage>
        <taxon>Eukaryota</taxon>
        <taxon>Fungi</taxon>
        <taxon>Dikarya</taxon>
        <taxon>Ascomycota</taxon>
        <taxon>Pezizomycotina</taxon>
        <taxon>Sordariomycetes</taxon>
        <taxon>Sordariomycetidae</taxon>
        <taxon>Diaporthales</taxon>
        <taxon>Diaporthaceae</taxon>
        <taxon>Diaporthe</taxon>
    </lineage>
</organism>
<dbReference type="InParanoid" id="A0A2P5HV00"/>
<protein>
    <submittedName>
        <fullName evidence="2">Uncharacterized protein</fullName>
    </submittedName>
</protein>
<feature type="compositionally biased region" description="Basic and acidic residues" evidence="1">
    <location>
        <begin position="38"/>
        <end position="62"/>
    </location>
</feature>
<dbReference type="OrthoDB" id="5240524at2759"/>
<dbReference type="AlphaFoldDB" id="A0A2P5HV00"/>
<keyword evidence="3" id="KW-1185">Reference proteome</keyword>
<gene>
    <name evidence="2" type="ORF">DHEL01_v207536</name>
</gene>
<proteinExistence type="predicted"/>
<evidence type="ECO:0000313" key="3">
    <source>
        <dbReference type="Proteomes" id="UP000094444"/>
    </source>
</evidence>